<keyword evidence="1" id="KW-0175">Coiled coil</keyword>
<gene>
    <name evidence="2" type="ORF">CR513_57315</name>
</gene>
<evidence type="ECO:0000256" key="1">
    <source>
        <dbReference type="SAM" id="Coils"/>
    </source>
</evidence>
<keyword evidence="3" id="KW-1185">Reference proteome</keyword>
<feature type="non-terminal residue" evidence="2">
    <location>
        <position position="1"/>
    </location>
</feature>
<name>A0A371EDQ0_MUCPR</name>
<reference evidence="2" key="1">
    <citation type="submission" date="2018-05" db="EMBL/GenBank/DDBJ databases">
        <title>Draft genome of Mucuna pruriens seed.</title>
        <authorList>
            <person name="Nnadi N.E."/>
            <person name="Vos R."/>
            <person name="Hasami M.H."/>
            <person name="Devisetty U.K."/>
            <person name="Aguiy J.C."/>
        </authorList>
    </citation>
    <scope>NUCLEOTIDE SEQUENCE [LARGE SCALE GENOMIC DNA]</scope>
    <source>
        <strain evidence="2">JCA_2017</strain>
    </source>
</reference>
<dbReference type="Proteomes" id="UP000257109">
    <property type="component" value="Unassembled WGS sequence"/>
</dbReference>
<evidence type="ECO:0000313" key="2">
    <source>
        <dbReference type="EMBL" id="RDX64161.1"/>
    </source>
</evidence>
<dbReference type="EMBL" id="QJKJ01014517">
    <property type="protein sequence ID" value="RDX64161.1"/>
    <property type="molecule type" value="Genomic_DNA"/>
</dbReference>
<evidence type="ECO:0000313" key="3">
    <source>
        <dbReference type="Proteomes" id="UP000257109"/>
    </source>
</evidence>
<protein>
    <submittedName>
        <fullName evidence="2">Uncharacterized protein</fullName>
    </submittedName>
</protein>
<organism evidence="2 3">
    <name type="scientific">Mucuna pruriens</name>
    <name type="common">Velvet bean</name>
    <name type="synonym">Dolichos pruriens</name>
    <dbReference type="NCBI Taxonomy" id="157652"/>
    <lineage>
        <taxon>Eukaryota</taxon>
        <taxon>Viridiplantae</taxon>
        <taxon>Streptophyta</taxon>
        <taxon>Embryophyta</taxon>
        <taxon>Tracheophyta</taxon>
        <taxon>Spermatophyta</taxon>
        <taxon>Magnoliopsida</taxon>
        <taxon>eudicotyledons</taxon>
        <taxon>Gunneridae</taxon>
        <taxon>Pentapetalae</taxon>
        <taxon>rosids</taxon>
        <taxon>fabids</taxon>
        <taxon>Fabales</taxon>
        <taxon>Fabaceae</taxon>
        <taxon>Papilionoideae</taxon>
        <taxon>50 kb inversion clade</taxon>
        <taxon>NPAAA clade</taxon>
        <taxon>indigoferoid/millettioid clade</taxon>
        <taxon>Phaseoleae</taxon>
        <taxon>Mucuna</taxon>
    </lineage>
</organism>
<feature type="coiled-coil region" evidence="1">
    <location>
        <begin position="18"/>
        <end position="66"/>
    </location>
</feature>
<sequence length="72" mass="8592">MERNNWTESKPEYERQLQMKQQKQLEDLIDEFNILQSEKKKLIESVKAMQEACVKIVEEVEKLSSEIPNIKP</sequence>
<accession>A0A371EDQ0</accession>
<proteinExistence type="predicted"/>
<comment type="caution">
    <text evidence="2">The sequence shown here is derived from an EMBL/GenBank/DDBJ whole genome shotgun (WGS) entry which is preliminary data.</text>
</comment>
<dbReference type="AlphaFoldDB" id="A0A371EDQ0"/>